<sequence>MRPMHLILILMVIKWCTTVPNPDRCFTGGSVIKSMAGNEAFPNICVKDDISYIKTIVTARQGEIGQKSTFTNEVWRKFTVENWKDCRPERTIGGPIMILSIDDYGHIESEDYVCKNDCEIKVNREDGIVTLETEKLNYYQITGTTISSGWFKSITSISLKHTCENIKLQCGEKALTLHACFKTHMECYQYLNRGIIPRYMAIAVCSNLEIIILITFSLLLFFIFTILAKTYICYLLLPVFMPIAYIYGKLYKKSCKVCNECGLMYHPFSECGLVCVCGTTYSSTRKMKLHRSSGLCPGYKYMMSARYMCKSKGWGLMLSVLLATMTLSFITPVGAMSVPTTYNLGCLNIDDIPEQYGSALINTQALHDRSLVMLISSSVLGLAALLIMFIVFRCKHVFLNYYVIKCDDCKMFHPKPVFMMDEFGTNRCGSCTCGCTDEMPAASYHQLSSVCVNKYTIKMLKTLYIILIIIYFINVAGFGCLAEEASTCSQESNTTTCWGPMIESKLKLITGEKKTKIKTAFPDVTDAEFTELTKIPNNFEGMLLESHKYNTYRAKQLIEAYFYLDNAWKRIYSDSTPLYMKWKIQLKLSEPRTCTRRITNYPCKCIRSGRFCEEFQKRQFKAANLGQLVTDKDYILSDVLLFQNFAYAVMHPTFIYKYVEAVESKDLNKLTNLANQAYVYYSDNAYVLNFIFLLLNNTERLGAANFKISPVLKNQTVPLSLTRSAPTVVIKSYETDPNRTSCIGPRFVTCLTPRVGLSIASGLMTCEPGQDEFHDPPRTVKRTLHRVGDDIIEKSSNLYCRRDISCSIPFDPASQLELDAVGTGQGKCYVNNDKKVEGLYNDPISKCKVKEKGFCTLKGRKVQVVLCSDNTMVEQEATGTYDDDALTNGACFKLECQPTKRLHPDSLSECTVNVPRQYTNKLGFVDSENLEVYRKHLEEDFFSTLTHFRFKPTSGLPHIIPTFLPVYIQGVETTSGMESTYIEFEITALGGKSAGLKLYTKTGYYVFDIVVYIRSSNVSSMYTPIYRTGPTISFNSRHEELCTGRCPTEITKYDATWMTFSREDTSTWGCEEFGCLAIGEGCIYGQCKDVIKPDAEVWKKVTEESSTIELCVSSPHNSYCTILDAATTTIDNKLDAQFKTVEAFKLPELILVRNHRLYKGQINNLLEYNSYCGNVQIVNGTVHGSGEPSMDYHCHAASRKDVIIRKCYENHYHSCLSLSESKDLVIDHDSKGLMKLGYHEKIMGTVAVKLHLGDIQYKMFEEKPELDFKGNCAGCTKCIDGIACHLTIISSVQTTCTISSDCTPFMNRLMIKPDTRDYYLKMECADLENNIMSVKLCETEITIPVKIISQKPILEIGTPGQTPYVKEHDERCGTWLCKVKEEGLGFIFSPIQGFFGQIWHGIVIIGGGLFLLFAIIYILIPCCAKIKDTLATQEVQYKNDYKIK</sequence>
<keyword evidence="6 18" id="KW-0812">Transmembrane</keyword>
<evidence type="ECO:0000256" key="4">
    <source>
        <dbReference type="ARBA" id="ARBA00015294"/>
    </source>
</evidence>
<feature type="transmembrane region" description="Helical" evidence="18">
    <location>
        <begin position="1398"/>
        <end position="1420"/>
    </location>
</feature>
<evidence type="ECO:0000256" key="16">
    <source>
        <dbReference type="ARBA" id="ARBA00023296"/>
    </source>
</evidence>
<keyword evidence="22" id="KW-1185">Reference proteome</keyword>
<comment type="subcellular location">
    <subcellularLocation>
        <location evidence="2">Host Golgi apparatus membrane</location>
        <topology evidence="2">Multi-pass membrane protein</topology>
    </subcellularLocation>
    <subcellularLocation>
        <location evidence="3">Host endoplasmic reticulum membrane</location>
    </subcellularLocation>
    <subcellularLocation>
        <location evidence="1">Virion membrane</location>
    </subcellularLocation>
</comment>
<evidence type="ECO:0000313" key="21">
    <source>
        <dbReference type="EMBL" id="AZM68673.1"/>
    </source>
</evidence>
<feature type="transmembrane region" description="Helical" evidence="18">
    <location>
        <begin position="463"/>
        <end position="482"/>
    </location>
</feature>
<keyword evidence="10" id="KW-0946">Virion</keyword>
<evidence type="ECO:0000259" key="20">
    <source>
        <dbReference type="Pfam" id="PF03563"/>
    </source>
</evidence>
<dbReference type="Pfam" id="PF03563">
    <property type="entry name" value="Bunya_G2"/>
    <property type="match status" value="1"/>
</dbReference>
<evidence type="ECO:0000256" key="18">
    <source>
        <dbReference type="SAM" id="Phobius"/>
    </source>
</evidence>
<keyword evidence="15" id="KW-1038">Host endoplasmic reticulum</keyword>
<organism evidence="21 22">
    <name type="scientific">Triniti virus</name>
    <dbReference type="NCBI Taxonomy" id="2496585"/>
    <lineage>
        <taxon>Viruses</taxon>
        <taxon>Riboviria</taxon>
        <taxon>Orthornavirae</taxon>
        <taxon>Negarnaviricota</taxon>
        <taxon>Polyploviricotina</taxon>
        <taxon>Bunyaviricetes</taxon>
        <taxon>Elliovirales</taxon>
        <taxon>Peribunyaviridae</taxon>
        <taxon>Orthobunyavirus</taxon>
        <taxon>Orthobunyavirus trinitiense</taxon>
    </lineage>
</organism>
<dbReference type="GeneID" id="80557475"/>
<keyword evidence="13 18" id="KW-0472">Membrane</keyword>
<keyword evidence="9" id="KW-1040">Host Golgi apparatus</keyword>
<dbReference type="GO" id="GO:0019062">
    <property type="term" value="P:virion attachment to host cell"/>
    <property type="evidence" value="ECO:0007669"/>
    <property type="project" value="UniProtKB-KW"/>
</dbReference>
<keyword evidence="14" id="KW-0325">Glycoprotein</keyword>
<dbReference type="InterPro" id="IPR026400">
    <property type="entry name" value="Bunya_nonstruc_pro_NSm"/>
</dbReference>
<reference evidence="21" key="1">
    <citation type="submission" date="2018-01" db="EMBL/GenBank/DDBJ databases">
        <title>Molecular characterization of Triniti virus and taxonomic reclassification in Peribunyaviridae Family.</title>
        <authorList>
            <person name="Lima J.A."/>
            <person name="Tesh R.B."/>
            <person name="Silva S.P."/>
            <person name="Nunes M.R.T."/>
            <person name="Vasconcelos P.F.C."/>
            <person name="Chiang J.O."/>
        </authorList>
    </citation>
    <scope>NUCLEOTIDE SEQUENCE</scope>
    <source>
        <strain evidence="21">TVRL7994</strain>
    </source>
</reference>
<feature type="domain" description="Bunyavirus glycoprotein G1" evidence="19">
    <location>
        <begin position="523"/>
        <end position="1383"/>
    </location>
</feature>
<name>A0A3Q8VR02_9VIRU</name>
<dbReference type="GO" id="GO:0044167">
    <property type="term" value="C:host cell endoplasmic reticulum membrane"/>
    <property type="evidence" value="ECO:0007669"/>
    <property type="project" value="UniProtKB-SubCell"/>
</dbReference>
<protein>
    <recommendedName>
        <fullName evidence="4">Envelopment polyprotein</fullName>
    </recommendedName>
    <alternativeName>
        <fullName evidence="17">M polyprotein</fullName>
    </alternativeName>
</protein>
<dbReference type="NCBIfam" id="TIGR04210">
    <property type="entry name" value="bunya_NSm"/>
    <property type="match status" value="1"/>
</dbReference>
<evidence type="ECO:0000313" key="22">
    <source>
        <dbReference type="Proteomes" id="UP000676847"/>
    </source>
</evidence>
<keyword evidence="11" id="KW-1043">Host membrane</keyword>
<evidence type="ECO:0000256" key="3">
    <source>
        <dbReference type="ARBA" id="ARBA00004625"/>
    </source>
</evidence>
<feature type="transmembrane region" description="Helical" evidence="18">
    <location>
        <begin position="199"/>
        <end position="224"/>
    </location>
</feature>
<evidence type="ECO:0000259" key="19">
    <source>
        <dbReference type="Pfam" id="PF03557"/>
    </source>
</evidence>
<dbReference type="KEGG" id="vg:80557475"/>
<feature type="transmembrane region" description="Helical" evidence="18">
    <location>
        <begin position="371"/>
        <end position="392"/>
    </location>
</feature>
<evidence type="ECO:0000256" key="10">
    <source>
        <dbReference type="ARBA" id="ARBA00022844"/>
    </source>
</evidence>
<dbReference type="RefSeq" id="YP_010839940.1">
    <property type="nucleotide sequence ID" value="NC_078271.1"/>
</dbReference>
<dbReference type="InterPro" id="IPR005167">
    <property type="entry name" value="Bunya_G1"/>
</dbReference>
<evidence type="ECO:0000256" key="6">
    <source>
        <dbReference type="ARBA" id="ARBA00022692"/>
    </source>
</evidence>
<evidence type="ECO:0000256" key="8">
    <source>
        <dbReference type="ARBA" id="ARBA00022804"/>
    </source>
</evidence>
<keyword evidence="5" id="KW-0945">Host-virus interaction</keyword>
<evidence type="ECO:0000256" key="14">
    <source>
        <dbReference type="ARBA" id="ARBA00023180"/>
    </source>
</evidence>
<dbReference type="GO" id="GO:0055036">
    <property type="term" value="C:virion membrane"/>
    <property type="evidence" value="ECO:0007669"/>
    <property type="project" value="UniProtKB-SubCell"/>
</dbReference>
<feature type="transmembrane region" description="Helical" evidence="18">
    <location>
        <begin position="263"/>
        <end position="281"/>
    </location>
</feature>
<keyword evidence="7" id="KW-0732">Signal</keyword>
<evidence type="ECO:0000256" key="7">
    <source>
        <dbReference type="ARBA" id="ARBA00022729"/>
    </source>
</evidence>
<evidence type="ECO:0000256" key="11">
    <source>
        <dbReference type="ARBA" id="ARBA00022870"/>
    </source>
</evidence>
<evidence type="ECO:0000256" key="17">
    <source>
        <dbReference type="ARBA" id="ARBA00031199"/>
    </source>
</evidence>
<keyword evidence="12 18" id="KW-1133">Transmembrane helix</keyword>
<accession>A0A3Q8VR02</accession>
<proteinExistence type="predicted"/>
<dbReference type="GO" id="GO:0044178">
    <property type="term" value="C:host cell Golgi membrane"/>
    <property type="evidence" value="ECO:0007669"/>
    <property type="project" value="UniProtKB-SubCell"/>
</dbReference>
<dbReference type="EMBL" id="MG792214">
    <property type="protein sequence ID" value="AZM68673.1"/>
    <property type="molecule type" value="Viral_cRNA"/>
</dbReference>
<keyword evidence="16" id="KW-1160">Virus entry into host cell</keyword>
<evidence type="ECO:0000256" key="2">
    <source>
        <dbReference type="ARBA" id="ARBA00004252"/>
    </source>
</evidence>
<dbReference type="InterPro" id="IPR005168">
    <property type="entry name" value="Bunya_G2"/>
</dbReference>
<keyword evidence="8" id="KW-1161">Viral attachment to host cell</keyword>
<dbReference type="Proteomes" id="UP000676847">
    <property type="component" value="Genome"/>
</dbReference>
<feature type="transmembrane region" description="Helical" evidence="18">
    <location>
        <begin position="231"/>
        <end position="251"/>
    </location>
</feature>
<evidence type="ECO:0000256" key="13">
    <source>
        <dbReference type="ARBA" id="ARBA00023136"/>
    </source>
</evidence>
<evidence type="ECO:0000256" key="5">
    <source>
        <dbReference type="ARBA" id="ARBA00022581"/>
    </source>
</evidence>
<dbReference type="GO" id="GO:0046718">
    <property type="term" value="P:symbiont entry into host cell"/>
    <property type="evidence" value="ECO:0007669"/>
    <property type="project" value="UniProtKB-KW"/>
</dbReference>
<feature type="domain" description="Bunyavirus glycoprotein G2" evidence="20">
    <location>
        <begin position="24"/>
        <end position="306"/>
    </location>
</feature>
<evidence type="ECO:0000256" key="12">
    <source>
        <dbReference type="ARBA" id="ARBA00022989"/>
    </source>
</evidence>
<dbReference type="GO" id="GO:0044003">
    <property type="term" value="P:symbiont-mediated perturbation of host process"/>
    <property type="evidence" value="ECO:0007669"/>
    <property type="project" value="InterPro"/>
</dbReference>
<evidence type="ECO:0000256" key="15">
    <source>
        <dbReference type="ARBA" id="ARBA00023184"/>
    </source>
</evidence>
<feature type="transmembrane region" description="Helical" evidence="18">
    <location>
        <begin position="313"/>
        <end position="335"/>
    </location>
</feature>
<evidence type="ECO:0000256" key="1">
    <source>
        <dbReference type="ARBA" id="ARBA00004182"/>
    </source>
</evidence>
<evidence type="ECO:0000256" key="9">
    <source>
        <dbReference type="ARBA" id="ARBA00022812"/>
    </source>
</evidence>
<dbReference type="Pfam" id="PF03557">
    <property type="entry name" value="Bunya_G1"/>
    <property type="match status" value="1"/>
</dbReference>